<organism evidence="2">
    <name type="scientific">marine sediment metagenome</name>
    <dbReference type="NCBI Taxonomy" id="412755"/>
    <lineage>
        <taxon>unclassified sequences</taxon>
        <taxon>metagenomes</taxon>
        <taxon>ecological metagenomes</taxon>
    </lineage>
</organism>
<gene>
    <name evidence="2" type="ORF">LCGC14_1358790</name>
</gene>
<accession>A0A0F9NB12</accession>
<proteinExistence type="predicted"/>
<feature type="compositionally biased region" description="Gly residues" evidence="1">
    <location>
        <begin position="136"/>
        <end position="151"/>
    </location>
</feature>
<sequence length="241" mass="24958">MSLYYEDPLATLYIGDEDMQGLSPIPTLGAIPAPYSQDLPSMCGTPSGGAAFGTTETGEAETEALSGEQQGEGSRIQTPLPNRAGPGEDVGGVPPLLPEPSRSEGEKGRETEGLFKDGEGTQRWSAPSLSPPGATDEGGGNLYHSGMGGGLTDSEAELLLLPQEVHGKPSPDNRPHSPALKGRAPRADEHSGGMSPLQFKQARPSLAALESRGATGRPARKSRRGGKVLLRIPGGLLCGEL</sequence>
<dbReference type="EMBL" id="LAZR01008476">
    <property type="protein sequence ID" value="KKM78557.1"/>
    <property type="molecule type" value="Genomic_DNA"/>
</dbReference>
<feature type="region of interest" description="Disordered" evidence="1">
    <location>
        <begin position="39"/>
        <end position="228"/>
    </location>
</feature>
<dbReference type="AlphaFoldDB" id="A0A0F9NB12"/>
<protein>
    <submittedName>
        <fullName evidence="2">Uncharacterized protein</fullName>
    </submittedName>
</protein>
<comment type="caution">
    <text evidence="2">The sequence shown here is derived from an EMBL/GenBank/DDBJ whole genome shotgun (WGS) entry which is preliminary data.</text>
</comment>
<feature type="compositionally biased region" description="Basic and acidic residues" evidence="1">
    <location>
        <begin position="165"/>
        <end position="175"/>
    </location>
</feature>
<feature type="compositionally biased region" description="Polar residues" evidence="1">
    <location>
        <begin position="67"/>
        <end position="80"/>
    </location>
</feature>
<name>A0A0F9NB12_9ZZZZ</name>
<feature type="compositionally biased region" description="Basic and acidic residues" evidence="1">
    <location>
        <begin position="101"/>
        <end position="120"/>
    </location>
</feature>
<evidence type="ECO:0000313" key="2">
    <source>
        <dbReference type="EMBL" id="KKM78557.1"/>
    </source>
</evidence>
<reference evidence="2" key="1">
    <citation type="journal article" date="2015" name="Nature">
        <title>Complex archaea that bridge the gap between prokaryotes and eukaryotes.</title>
        <authorList>
            <person name="Spang A."/>
            <person name="Saw J.H."/>
            <person name="Jorgensen S.L."/>
            <person name="Zaremba-Niedzwiedzka K."/>
            <person name="Martijn J."/>
            <person name="Lind A.E."/>
            <person name="van Eijk R."/>
            <person name="Schleper C."/>
            <person name="Guy L."/>
            <person name="Ettema T.J."/>
        </authorList>
    </citation>
    <scope>NUCLEOTIDE SEQUENCE</scope>
</reference>
<evidence type="ECO:0000256" key="1">
    <source>
        <dbReference type="SAM" id="MobiDB-lite"/>
    </source>
</evidence>